<evidence type="ECO:0000313" key="1">
    <source>
        <dbReference type="EMBL" id="KAG0444503.1"/>
    </source>
</evidence>
<feature type="non-terminal residue" evidence="1">
    <location>
        <position position="1"/>
    </location>
</feature>
<protein>
    <submittedName>
        <fullName evidence="1">Uncharacterized protein</fullName>
    </submittedName>
</protein>
<organism evidence="1 2">
    <name type="scientific">Ixodes persulcatus</name>
    <name type="common">Taiga tick</name>
    <dbReference type="NCBI Taxonomy" id="34615"/>
    <lineage>
        <taxon>Eukaryota</taxon>
        <taxon>Metazoa</taxon>
        <taxon>Ecdysozoa</taxon>
        <taxon>Arthropoda</taxon>
        <taxon>Chelicerata</taxon>
        <taxon>Arachnida</taxon>
        <taxon>Acari</taxon>
        <taxon>Parasitiformes</taxon>
        <taxon>Ixodida</taxon>
        <taxon>Ixodoidea</taxon>
        <taxon>Ixodidae</taxon>
        <taxon>Ixodinae</taxon>
        <taxon>Ixodes</taxon>
    </lineage>
</organism>
<evidence type="ECO:0000313" key="2">
    <source>
        <dbReference type="Proteomes" id="UP000805193"/>
    </source>
</evidence>
<comment type="caution">
    <text evidence="1">The sequence shown here is derived from an EMBL/GenBank/DDBJ whole genome shotgun (WGS) entry which is preliminary data.</text>
</comment>
<accession>A0AC60R0D4</accession>
<proteinExistence type="predicted"/>
<dbReference type="EMBL" id="JABSTQ010001961">
    <property type="protein sequence ID" value="KAG0444503.1"/>
    <property type="molecule type" value="Genomic_DNA"/>
</dbReference>
<name>A0AC60R0D4_IXOPE</name>
<keyword evidence="2" id="KW-1185">Reference proteome</keyword>
<reference evidence="1 2" key="1">
    <citation type="journal article" date="2020" name="Cell">
        <title>Large-Scale Comparative Analyses of Tick Genomes Elucidate Their Genetic Diversity and Vector Capacities.</title>
        <authorList>
            <consortium name="Tick Genome and Microbiome Consortium (TIGMIC)"/>
            <person name="Jia N."/>
            <person name="Wang J."/>
            <person name="Shi W."/>
            <person name="Du L."/>
            <person name="Sun Y."/>
            <person name="Zhan W."/>
            <person name="Jiang J.F."/>
            <person name="Wang Q."/>
            <person name="Zhang B."/>
            <person name="Ji P."/>
            <person name="Bell-Sakyi L."/>
            <person name="Cui X.M."/>
            <person name="Yuan T.T."/>
            <person name="Jiang B.G."/>
            <person name="Yang W.F."/>
            <person name="Lam T.T."/>
            <person name="Chang Q.C."/>
            <person name="Ding S.J."/>
            <person name="Wang X.J."/>
            <person name="Zhu J.G."/>
            <person name="Ruan X.D."/>
            <person name="Zhao L."/>
            <person name="Wei J.T."/>
            <person name="Ye R.Z."/>
            <person name="Que T.C."/>
            <person name="Du C.H."/>
            <person name="Zhou Y.H."/>
            <person name="Cheng J.X."/>
            <person name="Dai P.F."/>
            <person name="Guo W.B."/>
            <person name="Han X.H."/>
            <person name="Huang E.J."/>
            <person name="Li L.F."/>
            <person name="Wei W."/>
            <person name="Gao Y.C."/>
            <person name="Liu J.Z."/>
            <person name="Shao H.Z."/>
            <person name="Wang X."/>
            <person name="Wang C.C."/>
            <person name="Yang T.C."/>
            <person name="Huo Q.B."/>
            <person name="Li W."/>
            <person name="Chen H.Y."/>
            <person name="Chen S.E."/>
            <person name="Zhou L.G."/>
            <person name="Ni X.B."/>
            <person name="Tian J.H."/>
            <person name="Sheng Y."/>
            <person name="Liu T."/>
            <person name="Pan Y.S."/>
            <person name="Xia L.Y."/>
            <person name="Li J."/>
            <person name="Zhao F."/>
            <person name="Cao W.C."/>
        </authorList>
    </citation>
    <scope>NUCLEOTIDE SEQUENCE [LARGE SCALE GENOMIC DNA]</scope>
    <source>
        <strain evidence="1">Iper-2018</strain>
    </source>
</reference>
<sequence length="126" mass="14657">FSFFFFCWCGLCGKLDGQARYFMPNFCAAVGCTNRYRRGCSVRFHHFPADPELSKQWVLAMRRDKFVPNKHSVLCSEHFSVGAYDDKVRLMNEMGMDVKTARLKRDAVPSNFLHRGRHLSEPEELT</sequence>
<dbReference type="Proteomes" id="UP000805193">
    <property type="component" value="Unassembled WGS sequence"/>
</dbReference>
<gene>
    <name evidence="1" type="ORF">HPB47_013727</name>
</gene>